<feature type="compositionally biased region" description="Basic and acidic residues" evidence="3">
    <location>
        <begin position="127"/>
        <end position="136"/>
    </location>
</feature>
<evidence type="ECO:0000313" key="4">
    <source>
        <dbReference type="EMBL" id="SCU67967.1"/>
    </source>
</evidence>
<feature type="region of interest" description="Disordered" evidence="3">
    <location>
        <begin position="291"/>
        <end position="349"/>
    </location>
</feature>
<feature type="compositionally biased region" description="Basic and acidic residues" evidence="3">
    <location>
        <begin position="312"/>
        <end position="326"/>
    </location>
</feature>
<feature type="compositionally biased region" description="Low complexity" evidence="3">
    <location>
        <begin position="400"/>
        <end position="413"/>
    </location>
</feature>
<proteinExistence type="inferred from homology"/>
<evidence type="ECO:0000313" key="5">
    <source>
        <dbReference type="Proteomes" id="UP000195570"/>
    </source>
</evidence>
<dbReference type="EMBL" id="CZPT02000860">
    <property type="protein sequence ID" value="SCU67967.1"/>
    <property type="molecule type" value="Genomic_DNA"/>
</dbReference>
<protein>
    <submittedName>
        <fullName evidence="4">Nucleosome assembly protein-like protein</fullName>
    </submittedName>
</protein>
<feature type="region of interest" description="Disordered" evidence="3">
    <location>
        <begin position="1"/>
        <end position="20"/>
    </location>
</feature>
<evidence type="ECO:0000256" key="1">
    <source>
        <dbReference type="ARBA" id="ARBA00009947"/>
    </source>
</evidence>
<feature type="compositionally biased region" description="Acidic residues" evidence="3">
    <location>
        <begin position="381"/>
        <end position="397"/>
    </location>
</feature>
<sequence>MPRENFSPKHVDPVNFHNDDDEDEEEFDLLKVMNDMKVHERRNVYALKGLLNEYKSVRAKFREELSRLEVEHLRDAQHFHDIRAAIVCGTRDITDEEIAAAQASLAAETTSSGVRAISSSDEEPDAGDAKRDENKAGKKSVRVVSPQEDPGRLEKAAAAPDGGIPDFWLTAMCNAEVLDSTITERDRPALSHLQDIQLEHIDGDPHKGVRINFHFSPNEYFTNEVLSKTYRMAFDEDSGEVEIDSMSATPVDWKSREKNLTVILKKKKQRHKTKREIRVVTREEKCPSFFNFFTNPLGGEDEDEDEDGDGKEDEKRDEKEKGKKTDDDDDDDDDDEEETAELHIELGQVLMEELVPKAAFYYTGKSVEETALALIKKFSVESDDEDGDEDDDSDDGSDIGGKSSKKPAPSGGKTNQPECQQQ</sequence>
<dbReference type="VEuPathDB" id="TriTrypDB:TEOVI_000602000"/>
<gene>
    <name evidence="4" type="ORF">TEOVI_000602000</name>
</gene>
<reference evidence="4" key="1">
    <citation type="submission" date="2016-09" db="EMBL/GenBank/DDBJ databases">
        <authorList>
            <person name="Hebert L."/>
            <person name="Moumen B."/>
        </authorList>
    </citation>
    <scope>NUCLEOTIDE SEQUENCE [LARGE SCALE GENOMIC DNA]</scope>
    <source>
        <strain evidence="4">OVI</strain>
    </source>
</reference>
<comment type="caution">
    <text evidence="4">The sequence shown here is derived from an EMBL/GenBank/DDBJ whole genome shotgun (WGS) entry which is preliminary data.</text>
</comment>
<feature type="region of interest" description="Disordered" evidence="3">
    <location>
        <begin position="109"/>
        <end position="159"/>
    </location>
</feature>
<dbReference type="Proteomes" id="UP000195570">
    <property type="component" value="Unassembled WGS sequence"/>
</dbReference>
<accession>A0A1G4I7J0</accession>
<keyword evidence="5" id="KW-1185">Reference proteome</keyword>
<comment type="similarity">
    <text evidence="1 2">Belongs to the nucleosome assembly protein (NAP) family.</text>
</comment>
<feature type="compositionally biased region" description="Acidic residues" evidence="3">
    <location>
        <begin position="299"/>
        <end position="311"/>
    </location>
</feature>
<dbReference type="GO" id="GO:0005634">
    <property type="term" value="C:nucleus"/>
    <property type="evidence" value="ECO:0007669"/>
    <property type="project" value="InterPro"/>
</dbReference>
<evidence type="ECO:0000256" key="3">
    <source>
        <dbReference type="SAM" id="MobiDB-lite"/>
    </source>
</evidence>
<dbReference type="Pfam" id="PF00956">
    <property type="entry name" value="NAP"/>
    <property type="match status" value="1"/>
</dbReference>
<dbReference type="AlphaFoldDB" id="A0A1G4I7J0"/>
<dbReference type="PANTHER" id="PTHR11875">
    <property type="entry name" value="TESTIS-SPECIFIC Y-ENCODED PROTEIN"/>
    <property type="match status" value="1"/>
</dbReference>
<dbReference type="RefSeq" id="XP_067079212.1">
    <property type="nucleotide sequence ID" value="XM_067223111.1"/>
</dbReference>
<feature type="compositionally biased region" description="Basic and acidic residues" evidence="3">
    <location>
        <begin position="1"/>
        <end position="12"/>
    </location>
</feature>
<name>A0A1G4I7J0_TRYEQ</name>
<dbReference type="Gene3D" id="3.30.1120.90">
    <property type="entry name" value="Nucleosome assembly protein"/>
    <property type="match status" value="1"/>
</dbReference>
<feature type="compositionally biased region" description="Acidic residues" evidence="3">
    <location>
        <begin position="327"/>
        <end position="339"/>
    </location>
</feature>
<evidence type="ECO:0000256" key="2">
    <source>
        <dbReference type="RuleBase" id="RU003876"/>
    </source>
</evidence>
<dbReference type="InterPro" id="IPR037231">
    <property type="entry name" value="NAP-like_sf"/>
</dbReference>
<dbReference type="GO" id="GO:0006334">
    <property type="term" value="P:nucleosome assembly"/>
    <property type="evidence" value="ECO:0007669"/>
    <property type="project" value="InterPro"/>
</dbReference>
<dbReference type="GeneID" id="92379959"/>
<dbReference type="InterPro" id="IPR002164">
    <property type="entry name" value="NAP_family"/>
</dbReference>
<dbReference type="SUPFAM" id="SSF143113">
    <property type="entry name" value="NAP-like"/>
    <property type="match status" value="1"/>
</dbReference>
<feature type="region of interest" description="Disordered" evidence="3">
    <location>
        <begin position="379"/>
        <end position="422"/>
    </location>
</feature>
<organism evidence="4 5">
    <name type="scientific">Trypanosoma equiperdum</name>
    <dbReference type="NCBI Taxonomy" id="5694"/>
    <lineage>
        <taxon>Eukaryota</taxon>
        <taxon>Discoba</taxon>
        <taxon>Euglenozoa</taxon>
        <taxon>Kinetoplastea</taxon>
        <taxon>Metakinetoplastina</taxon>
        <taxon>Trypanosomatida</taxon>
        <taxon>Trypanosomatidae</taxon>
        <taxon>Trypanosoma</taxon>
    </lineage>
</organism>